<gene>
    <name evidence="1" type="ORF">CBG56_12395</name>
</gene>
<protein>
    <submittedName>
        <fullName evidence="1">Uncharacterized protein</fullName>
    </submittedName>
</protein>
<dbReference type="Proteomes" id="UP000224507">
    <property type="component" value="Unassembled WGS sequence"/>
</dbReference>
<sequence length="79" mass="8917">MKNIYIAFSIIGPRLDITVAFERVSEDLGYKVKVIYTVSNNSPQLIGIGKNGNKYIKVGTAYVDKKTGIYKKENVQFKK</sequence>
<evidence type="ECO:0000313" key="2">
    <source>
        <dbReference type="Proteomes" id="UP000224507"/>
    </source>
</evidence>
<reference evidence="1 2" key="1">
    <citation type="submission" date="2017-06" db="EMBL/GenBank/DDBJ databases">
        <title>Draft genome sequence of Fusobacterium nucleatum subsp. polymorphum KCOM 1274 (=ChDC F309).</title>
        <authorList>
            <person name="Kook J.-K."/>
            <person name="Park S.-N."/>
            <person name="Lim Y.K."/>
            <person name="Roh H."/>
        </authorList>
    </citation>
    <scope>NUCLEOTIDE SEQUENCE [LARGE SCALE GENOMIC DNA]</scope>
    <source>
        <strain evidence="2">KCOM 1274 (ChDC F309)</strain>
    </source>
</reference>
<accession>A0A2C6C2Z3</accession>
<evidence type="ECO:0000313" key="1">
    <source>
        <dbReference type="EMBL" id="PHI10791.1"/>
    </source>
</evidence>
<name>A0A2C6C2Z3_FUSNP</name>
<dbReference type="AlphaFoldDB" id="A0A2C6C2Z3"/>
<dbReference type="RefSeq" id="WP_098997905.1">
    <property type="nucleotide sequence ID" value="NZ_CP077153.1"/>
</dbReference>
<organism evidence="1 2">
    <name type="scientific">Fusobacterium nucleatum subsp. polymorphum</name>
    <name type="common">Fusobacterium polymorphum</name>
    <dbReference type="NCBI Taxonomy" id="76857"/>
    <lineage>
        <taxon>Bacteria</taxon>
        <taxon>Fusobacteriati</taxon>
        <taxon>Fusobacteriota</taxon>
        <taxon>Fusobacteriia</taxon>
        <taxon>Fusobacteriales</taxon>
        <taxon>Fusobacteriaceae</taxon>
        <taxon>Fusobacterium</taxon>
    </lineage>
</organism>
<dbReference type="EMBL" id="NIRO01000040">
    <property type="protein sequence ID" value="PHI10791.1"/>
    <property type="molecule type" value="Genomic_DNA"/>
</dbReference>
<proteinExistence type="predicted"/>
<comment type="caution">
    <text evidence="1">The sequence shown here is derived from an EMBL/GenBank/DDBJ whole genome shotgun (WGS) entry which is preliminary data.</text>
</comment>